<evidence type="ECO:0000259" key="1">
    <source>
        <dbReference type="Pfam" id="PF14832"/>
    </source>
</evidence>
<dbReference type="Proteomes" id="UP001199469">
    <property type="component" value="Unassembled WGS sequence"/>
</dbReference>
<sequence length="145" mass="16157">MPVYQVVTSGVELTEEQRDALATRFTDTHHEVTGAPDPFVRIVFQPLPLGLMYTAGRVEPSLILSAGCRGGRSEQTRHELMTKLYEVIQDVVGLPADQVVVVVSDTPSSWIIEAGMVLPEPTHDAEALWMKKLDEMFPGKYQQYV</sequence>
<protein>
    <submittedName>
        <fullName evidence="2">Tautomerase family protein</fullName>
    </submittedName>
</protein>
<reference evidence="2 3" key="1">
    <citation type="submission" date="2021-11" db="EMBL/GenBank/DDBJ databases">
        <title>Draft genome sequence of Actinomycetospora sp. SF1 isolated from the rhizosphere soil.</title>
        <authorList>
            <person name="Duangmal K."/>
            <person name="Chantavorakit T."/>
        </authorList>
    </citation>
    <scope>NUCLEOTIDE SEQUENCE [LARGE SCALE GENOMIC DNA]</scope>
    <source>
        <strain evidence="2 3">TBRC 5722</strain>
    </source>
</reference>
<dbReference type="Pfam" id="PF14832">
    <property type="entry name" value="Tautomerase_3"/>
    <property type="match status" value="1"/>
</dbReference>
<dbReference type="RefSeq" id="WP_230729648.1">
    <property type="nucleotide sequence ID" value="NZ_JAJNDB010000001.1"/>
</dbReference>
<proteinExistence type="predicted"/>
<dbReference type="SUPFAM" id="SSF55331">
    <property type="entry name" value="Tautomerase/MIF"/>
    <property type="match status" value="1"/>
</dbReference>
<accession>A0ABS8P135</accession>
<keyword evidence="3" id="KW-1185">Reference proteome</keyword>
<organism evidence="2 3">
    <name type="scientific">Actinomycetospora endophytica</name>
    <dbReference type="NCBI Taxonomy" id="2291215"/>
    <lineage>
        <taxon>Bacteria</taxon>
        <taxon>Bacillati</taxon>
        <taxon>Actinomycetota</taxon>
        <taxon>Actinomycetes</taxon>
        <taxon>Pseudonocardiales</taxon>
        <taxon>Pseudonocardiaceae</taxon>
        <taxon>Actinomycetospora</taxon>
    </lineage>
</organism>
<dbReference type="Gene3D" id="3.30.429.10">
    <property type="entry name" value="Macrophage Migration Inhibitory Factor"/>
    <property type="match status" value="1"/>
</dbReference>
<feature type="domain" description="Tautomerase cis-CaaD-like" evidence="1">
    <location>
        <begin position="1"/>
        <end position="131"/>
    </location>
</feature>
<comment type="caution">
    <text evidence="2">The sequence shown here is derived from an EMBL/GenBank/DDBJ whole genome shotgun (WGS) entry which is preliminary data.</text>
</comment>
<name>A0ABS8P135_9PSEU</name>
<dbReference type="EMBL" id="JAJNDB010000001">
    <property type="protein sequence ID" value="MCD2191956.1"/>
    <property type="molecule type" value="Genomic_DNA"/>
</dbReference>
<dbReference type="InterPro" id="IPR028116">
    <property type="entry name" value="Cis-CaaD-like"/>
</dbReference>
<gene>
    <name evidence="2" type="ORF">LQ327_00945</name>
</gene>
<dbReference type="InterPro" id="IPR014347">
    <property type="entry name" value="Tautomerase/MIF_sf"/>
</dbReference>
<evidence type="ECO:0000313" key="3">
    <source>
        <dbReference type="Proteomes" id="UP001199469"/>
    </source>
</evidence>
<evidence type="ECO:0000313" key="2">
    <source>
        <dbReference type="EMBL" id="MCD2191956.1"/>
    </source>
</evidence>